<evidence type="ECO:0000313" key="2">
    <source>
        <dbReference type="Proteomes" id="UP001054252"/>
    </source>
</evidence>
<evidence type="ECO:0000313" key="1">
    <source>
        <dbReference type="EMBL" id="GKV32287.1"/>
    </source>
</evidence>
<reference evidence="1 2" key="1">
    <citation type="journal article" date="2021" name="Commun. Biol.">
        <title>The genome of Shorea leprosula (Dipterocarpaceae) highlights the ecological relevance of drought in aseasonal tropical rainforests.</title>
        <authorList>
            <person name="Ng K.K.S."/>
            <person name="Kobayashi M.J."/>
            <person name="Fawcett J.A."/>
            <person name="Hatakeyama M."/>
            <person name="Paape T."/>
            <person name="Ng C.H."/>
            <person name="Ang C.C."/>
            <person name="Tnah L.H."/>
            <person name="Lee C.T."/>
            <person name="Nishiyama T."/>
            <person name="Sese J."/>
            <person name="O'Brien M.J."/>
            <person name="Copetti D."/>
            <person name="Mohd Noor M.I."/>
            <person name="Ong R.C."/>
            <person name="Putra M."/>
            <person name="Sireger I.Z."/>
            <person name="Indrioko S."/>
            <person name="Kosugi Y."/>
            <person name="Izuno A."/>
            <person name="Isagi Y."/>
            <person name="Lee S.L."/>
            <person name="Shimizu K.K."/>
        </authorList>
    </citation>
    <scope>NUCLEOTIDE SEQUENCE [LARGE SCALE GENOMIC DNA]</scope>
    <source>
        <strain evidence="1">214</strain>
    </source>
</reference>
<accession>A0AAV5L5D0</accession>
<sequence length="49" mass="5350">MGLNACVFLFGWGKHCLFQPKLDVGWLGSSCPQPKAQMVCALAHFVDVV</sequence>
<gene>
    <name evidence="1" type="ORF">SLEP1_g40901</name>
</gene>
<dbReference type="AlphaFoldDB" id="A0AAV5L5D0"/>
<dbReference type="EMBL" id="BPVZ01000095">
    <property type="protein sequence ID" value="GKV32287.1"/>
    <property type="molecule type" value="Genomic_DNA"/>
</dbReference>
<proteinExistence type="predicted"/>
<protein>
    <submittedName>
        <fullName evidence="1">Uncharacterized protein</fullName>
    </submittedName>
</protein>
<keyword evidence="2" id="KW-1185">Reference proteome</keyword>
<dbReference type="Proteomes" id="UP001054252">
    <property type="component" value="Unassembled WGS sequence"/>
</dbReference>
<organism evidence="1 2">
    <name type="scientific">Rubroshorea leprosula</name>
    <dbReference type="NCBI Taxonomy" id="152421"/>
    <lineage>
        <taxon>Eukaryota</taxon>
        <taxon>Viridiplantae</taxon>
        <taxon>Streptophyta</taxon>
        <taxon>Embryophyta</taxon>
        <taxon>Tracheophyta</taxon>
        <taxon>Spermatophyta</taxon>
        <taxon>Magnoliopsida</taxon>
        <taxon>eudicotyledons</taxon>
        <taxon>Gunneridae</taxon>
        <taxon>Pentapetalae</taxon>
        <taxon>rosids</taxon>
        <taxon>malvids</taxon>
        <taxon>Malvales</taxon>
        <taxon>Dipterocarpaceae</taxon>
        <taxon>Rubroshorea</taxon>
    </lineage>
</organism>
<comment type="caution">
    <text evidence="1">The sequence shown here is derived from an EMBL/GenBank/DDBJ whole genome shotgun (WGS) entry which is preliminary data.</text>
</comment>
<name>A0AAV5L5D0_9ROSI</name>